<evidence type="ECO:0000313" key="3">
    <source>
        <dbReference type="Proteomes" id="UP000218151"/>
    </source>
</evidence>
<sequence>MIAWFELRQQLRGRVFWIVFAVSALMVAGAEAIDALRVGLREVGGAANVLRVHQVWTLFYLFTAAAFVADAVLRDEQSGMAGVVRATPVSRGGYVLQRFAGAFAAVLLCFLSVPATSWAAGLVKGTGAPAGAYGFAFFGLAVPNLLLGCALCFGLATATRSMTGCLLGAVALLTLYGLGAEVGPLWEPFGFAAVEELTRGWSAARSERDWPGVEGVLLANRVLWVGVAGVFVLAGRIGLRRSGSRNSARLPGEGRGPVMVTSRAGATYHEDHRDWAPAFAGGGAGGGVRFDAALAWAQVRMRVALELRQVVLTPPFAVLLLLGLAHAAAALWRAPDPSTTGLVRALIEAFRLAPVVTTIFFAGELYWSERERRMDGLLAAAPVEPPVLVVPKLVALALVLAGLALATAGAGVAVQLARGSAPDLGAWVTWYLLPRWFDWLLVGVLALFFQALSPNKLAGWGLMVFWLIGSMALNRLGWTDPIYRYGLYPGSPLPPALSGAEGAGAFRLYWAVVAGLLAAWACGRSPVRRGA</sequence>
<proteinExistence type="predicted"/>
<evidence type="ECO:0000256" key="1">
    <source>
        <dbReference type="SAM" id="Phobius"/>
    </source>
</evidence>
<dbReference type="GO" id="GO:0005886">
    <property type="term" value="C:plasma membrane"/>
    <property type="evidence" value="ECO:0007669"/>
    <property type="project" value="UniProtKB-SubCell"/>
</dbReference>
<dbReference type="OrthoDB" id="100605at2"/>
<dbReference type="Proteomes" id="UP000218151">
    <property type="component" value="Unassembled WGS sequence"/>
</dbReference>
<feature type="transmembrane region" description="Helical" evidence="1">
    <location>
        <begin position="508"/>
        <end position="527"/>
    </location>
</feature>
<gene>
    <name evidence="2" type="ORF">CKY28_11215</name>
</gene>
<feature type="transmembrane region" description="Helical" evidence="1">
    <location>
        <begin position="310"/>
        <end position="329"/>
    </location>
</feature>
<feature type="transmembrane region" description="Helical" evidence="1">
    <location>
        <begin position="56"/>
        <end position="73"/>
    </location>
</feature>
<feature type="transmembrane region" description="Helical" evidence="1">
    <location>
        <begin position="436"/>
        <end position="453"/>
    </location>
</feature>
<dbReference type="EMBL" id="NSLI01000003">
    <property type="protein sequence ID" value="PAX08145.1"/>
    <property type="molecule type" value="Genomic_DNA"/>
</dbReference>
<keyword evidence="1" id="KW-0472">Membrane</keyword>
<reference evidence="3" key="1">
    <citation type="submission" date="2017-09" db="EMBL/GenBank/DDBJ databases">
        <authorList>
            <person name="Feng G."/>
            <person name="Zhu H."/>
        </authorList>
    </citation>
    <scope>NUCLEOTIDE SEQUENCE [LARGE SCALE GENOMIC DNA]</scope>
    <source>
        <strain evidence="3">1PNM-20</strain>
    </source>
</reference>
<dbReference type="AlphaFoldDB" id="A0A2A2SG09"/>
<protein>
    <submittedName>
        <fullName evidence="2">Uncharacterized protein</fullName>
    </submittedName>
</protein>
<feature type="transmembrane region" description="Helical" evidence="1">
    <location>
        <begin position="222"/>
        <end position="239"/>
    </location>
</feature>
<keyword evidence="3" id="KW-1185">Reference proteome</keyword>
<organism evidence="2 3">
    <name type="scientific">Sphingomonas lenta</name>
    <dbReference type="NCBI Taxonomy" id="1141887"/>
    <lineage>
        <taxon>Bacteria</taxon>
        <taxon>Pseudomonadati</taxon>
        <taxon>Pseudomonadota</taxon>
        <taxon>Alphaproteobacteria</taxon>
        <taxon>Sphingomonadales</taxon>
        <taxon>Sphingomonadaceae</taxon>
        <taxon>Sphingomonas</taxon>
    </lineage>
</organism>
<dbReference type="GO" id="GO:0140359">
    <property type="term" value="F:ABC-type transporter activity"/>
    <property type="evidence" value="ECO:0007669"/>
    <property type="project" value="InterPro"/>
</dbReference>
<dbReference type="RefSeq" id="WP_095998387.1">
    <property type="nucleotide sequence ID" value="NZ_NSLI01000003.1"/>
</dbReference>
<keyword evidence="1" id="KW-1133">Transmembrane helix</keyword>
<feature type="transmembrane region" description="Helical" evidence="1">
    <location>
        <begin position="133"/>
        <end position="155"/>
    </location>
</feature>
<accession>A0A2A2SG09</accession>
<feature type="transmembrane region" description="Helical" evidence="1">
    <location>
        <begin position="94"/>
        <end position="113"/>
    </location>
</feature>
<evidence type="ECO:0000313" key="2">
    <source>
        <dbReference type="EMBL" id="PAX08145.1"/>
    </source>
</evidence>
<dbReference type="Pfam" id="PF12679">
    <property type="entry name" value="ABC2_membrane_2"/>
    <property type="match status" value="1"/>
</dbReference>
<keyword evidence="1" id="KW-0812">Transmembrane</keyword>
<feature type="transmembrane region" description="Helical" evidence="1">
    <location>
        <begin position="349"/>
        <end position="367"/>
    </location>
</feature>
<comment type="caution">
    <text evidence="2">The sequence shown here is derived from an EMBL/GenBank/DDBJ whole genome shotgun (WGS) entry which is preliminary data.</text>
</comment>
<feature type="transmembrane region" description="Helical" evidence="1">
    <location>
        <begin position="393"/>
        <end position="416"/>
    </location>
</feature>
<name>A0A2A2SG09_9SPHN</name>
<feature type="transmembrane region" description="Helical" evidence="1">
    <location>
        <begin position="162"/>
        <end position="179"/>
    </location>
</feature>
<feature type="transmembrane region" description="Helical" evidence="1">
    <location>
        <begin position="460"/>
        <end position="478"/>
    </location>
</feature>